<dbReference type="InterPro" id="IPR036615">
    <property type="entry name" value="Mur_ligase_C_dom_sf"/>
</dbReference>
<evidence type="ECO:0000256" key="5">
    <source>
        <dbReference type="ARBA" id="ARBA00022840"/>
    </source>
</evidence>
<dbReference type="EMBL" id="CAJHOE010000001">
    <property type="protein sequence ID" value="CAD7287263.1"/>
    <property type="molecule type" value="Genomic_DNA"/>
</dbReference>
<dbReference type="InterPro" id="IPR013221">
    <property type="entry name" value="Mur_ligase_cen"/>
</dbReference>
<dbReference type="InterPro" id="IPR036565">
    <property type="entry name" value="Mur-like_cat_sf"/>
</dbReference>
<keyword evidence="4" id="KW-0547">Nucleotide-binding</keyword>
<evidence type="ECO:0000256" key="1">
    <source>
        <dbReference type="ARBA" id="ARBA00008276"/>
    </source>
</evidence>
<dbReference type="EC" id="6.3.2.12" evidence="8"/>
<feature type="domain" description="Mur ligase central" evidence="7">
    <location>
        <begin position="43"/>
        <end position="191"/>
    </location>
</feature>
<dbReference type="PANTHER" id="PTHR11136">
    <property type="entry name" value="FOLYLPOLYGLUTAMATE SYNTHASE-RELATED"/>
    <property type="match status" value="1"/>
</dbReference>
<dbReference type="Gene3D" id="3.90.190.20">
    <property type="entry name" value="Mur ligase, C-terminal domain"/>
    <property type="match status" value="1"/>
</dbReference>
<sequence length="397" mass="44853">MKLEKFLEGKPLFYKEIDYTRMPRAWQSIKSKFKPFKVIHVIGTNGKGSTGRFLAQILHANGKTVGHYTSPHIFEFKERFWLNGSIVSDENLELAHQRLLEILPDEFRVKTSYFEYATLLAATLFEGCEYFVCEAGMGGELDATNVFEKKLSLFAPIGLDHIDVLGVDLKAIATTKFKAINANAPAILNDKMDKICSDIGFMIAKNLGVKIDFASQILKNDDRDSIKKYAQIFELPEFLTSNLTLAAAAAKILLSELNITNLGRLDIRGRCEQLAPNLYIDVGHNELGAQAIAQKFDGKKVCLIYNAFADKDFYAVLSTLKNIIKNVKIIDYDGHGRELGGQRLIVALDNLELKFSHFDDMDMDKILQAKDDEIYLVFGSFYLVEAFLRRYNARESL</sequence>
<gene>
    <name evidence="8" type="primary">folC</name>
    <name evidence="8" type="ORF">LMG8286_00901</name>
</gene>
<dbReference type="PANTHER" id="PTHR11136:SF0">
    <property type="entry name" value="DIHYDROFOLATE SYNTHETASE-RELATED"/>
    <property type="match status" value="1"/>
</dbReference>
<evidence type="ECO:0000313" key="8">
    <source>
        <dbReference type="EMBL" id="CAD7287263.1"/>
    </source>
</evidence>
<evidence type="ECO:0000256" key="2">
    <source>
        <dbReference type="ARBA" id="ARBA00022598"/>
    </source>
</evidence>
<comment type="caution">
    <text evidence="8">The sequence shown here is derived from an EMBL/GenBank/DDBJ whole genome shotgun (WGS) entry which is preliminary data.</text>
</comment>
<dbReference type="Pfam" id="PF08245">
    <property type="entry name" value="Mur_ligase_M"/>
    <property type="match status" value="1"/>
</dbReference>
<evidence type="ECO:0000313" key="9">
    <source>
        <dbReference type="Proteomes" id="UP000789359"/>
    </source>
</evidence>
<dbReference type="InterPro" id="IPR001645">
    <property type="entry name" value="Folylpolyglutamate_synth"/>
</dbReference>
<reference evidence="8 9" key="1">
    <citation type="submission" date="2020-11" db="EMBL/GenBank/DDBJ databases">
        <authorList>
            <person name="Peeters C."/>
        </authorList>
    </citation>
    <scope>NUCLEOTIDE SEQUENCE [LARGE SCALE GENOMIC DNA]</scope>
    <source>
        <strain evidence="8 9">LMG 8286</strain>
    </source>
</reference>
<dbReference type="SUPFAM" id="SSF53623">
    <property type="entry name" value="MurD-like peptide ligases, catalytic domain"/>
    <property type="match status" value="1"/>
</dbReference>
<protein>
    <submittedName>
        <fullName evidence="8">Dihydrofolate synthase/folylpolyglutamate synthase</fullName>
        <ecNumber evidence="8">6.3.2.12</ecNumber>
    </submittedName>
</protein>
<evidence type="ECO:0000256" key="6">
    <source>
        <dbReference type="ARBA" id="ARBA00022842"/>
    </source>
</evidence>
<evidence type="ECO:0000256" key="4">
    <source>
        <dbReference type="ARBA" id="ARBA00022741"/>
    </source>
</evidence>
<evidence type="ECO:0000259" key="7">
    <source>
        <dbReference type="Pfam" id="PF08245"/>
    </source>
</evidence>
<keyword evidence="2 8" id="KW-0436">Ligase</keyword>
<dbReference type="SUPFAM" id="SSF53244">
    <property type="entry name" value="MurD-like peptide ligases, peptide-binding domain"/>
    <property type="match status" value="1"/>
</dbReference>
<name>A0ABM8Q312_9BACT</name>
<keyword evidence="6" id="KW-0460">Magnesium</keyword>
<dbReference type="GO" id="GO:0008841">
    <property type="term" value="F:dihydrofolate synthase activity"/>
    <property type="evidence" value="ECO:0007669"/>
    <property type="project" value="UniProtKB-EC"/>
</dbReference>
<evidence type="ECO:0000256" key="3">
    <source>
        <dbReference type="ARBA" id="ARBA00022723"/>
    </source>
</evidence>
<dbReference type="NCBIfam" id="TIGR01499">
    <property type="entry name" value="folC"/>
    <property type="match status" value="1"/>
</dbReference>
<dbReference type="Proteomes" id="UP000789359">
    <property type="component" value="Unassembled WGS sequence"/>
</dbReference>
<accession>A0ABM8Q312</accession>
<keyword evidence="5" id="KW-0067">ATP-binding</keyword>
<proteinExistence type="inferred from homology"/>
<dbReference type="Gene3D" id="3.40.1190.10">
    <property type="entry name" value="Mur-like, catalytic domain"/>
    <property type="match status" value="1"/>
</dbReference>
<dbReference type="RefSeq" id="WP_230056645.1">
    <property type="nucleotide sequence ID" value="NZ_CAJHOE010000001.1"/>
</dbReference>
<organism evidence="8 9">
    <name type="scientific">Campylobacter suis</name>
    <dbReference type="NCBI Taxonomy" id="2790657"/>
    <lineage>
        <taxon>Bacteria</taxon>
        <taxon>Pseudomonadati</taxon>
        <taxon>Campylobacterota</taxon>
        <taxon>Epsilonproteobacteria</taxon>
        <taxon>Campylobacterales</taxon>
        <taxon>Campylobacteraceae</taxon>
        <taxon>Campylobacter</taxon>
    </lineage>
</organism>
<comment type="similarity">
    <text evidence="1">Belongs to the folylpolyglutamate synthase family.</text>
</comment>
<keyword evidence="9" id="KW-1185">Reference proteome</keyword>
<keyword evidence="3" id="KW-0479">Metal-binding</keyword>